<dbReference type="Proteomes" id="UP001141619">
    <property type="component" value="Unassembled WGS sequence"/>
</dbReference>
<dbReference type="PANTHER" id="PTHR30625:SF11">
    <property type="entry name" value="MOTA_TOLQ_EXBB PROTON CHANNEL DOMAIN-CONTAINING PROTEIN"/>
    <property type="match status" value="1"/>
</dbReference>
<evidence type="ECO:0000256" key="2">
    <source>
        <dbReference type="ARBA" id="ARBA00022475"/>
    </source>
</evidence>
<proteinExistence type="inferred from homology"/>
<feature type="chain" id="PRO_5040854703" evidence="8">
    <location>
        <begin position="25"/>
        <end position="463"/>
    </location>
</feature>
<reference evidence="10" key="2">
    <citation type="journal article" date="2023" name="Syst. Appl. Microbiol.">
        <title>Govania unica gen. nov., sp. nov., a rare biosphere bacterium that represents a novel family in the class Alphaproteobacteria.</title>
        <authorList>
            <person name="Vandamme P."/>
            <person name="Peeters C."/>
            <person name="Hettiarachchi A."/>
            <person name="Cnockaert M."/>
            <person name="Carlier A."/>
        </authorList>
    </citation>
    <scope>NUCLEOTIDE SEQUENCE</scope>
    <source>
        <strain evidence="10">LMG 31809</strain>
    </source>
</reference>
<evidence type="ECO:0000256" key="1">
    <source>
        <dbReference type="ARBA" id="ARBA00004651"/>
    </source>
</evidence>
<keyword evidence="11" id="KW-1185">Reference proteome</keyword>
<keyword evidence="3 7" id="KW-0812">Transmembrane</keyword>
<accession>A0A9X3TYE7</accession>
<dbReference type="InterPro" id="IPR002898">
    <property type="entry name" value="MotA_ExbB_proton_chnl"/>
</dbReference>
<evidence type="ECO:0000313" key="11">
    <source>
        <dbReference type="Proteomes" id="UP001141619"/>
    </source>
</evidence>
<comment type="caution">
    <text evidence="10">The sequence shown here is derived from an EMBL/GenBank/DDBJ whole genome shotgun (WGS) entry which is preliminary data.</text>
</comment>
<evidence type="ECO:0000313" key="10">
    <source>
        <dbReference type="EMBL" id="MDA5193928.1"/>
    </source>
</evidence>
<gene>
    <name evidence="10" type="ORF">NYP16_08190</name>
</gene>
<evidence type="ECO:0000256" key="6">
    <source>
        <dbReference type="RuleBase" id="RU004057"/>
    </source>
</evidence>
<dbReference type="GO" id="GO:0017038">
    <property type="term" value="P:protein import"/>
    <property type="evidence" value="ECO:0007669"/>
    <property type="project" value="TreeGrafter"/>
</dbReference>
<evidence type="ECO:0000256" key="8">
    <source>
        <dbReference type="SAM" id="SignalP"/>
    </source>
</evidence>
<sequence>MIRHWFLSVLLSGGVLLSAAAGQAATPVDQGGKAHSLEELLDLVKQGRASEARENQAREQRFLQARDKQKSLLVEAEAERAAEDRRSSALEAAFAVNDLRLADLQKNIDSEFGSVKELSGVLQYAAIDNRRILDRSIVSGELPNRGARLAPLAEAAAGAVRLPTIEDIEILWYETLREMTEAGKIVTFRADVMQPDGARKAWDVLRVGAFSLTSGDRFIQYAAETGTLERLARQPAMSYREAAAAFQKAAPGSIAAYPVDPTRGVLLDRLVQQPSLYERIDRGGFISYLIIGLGLFCLLLIGERLLFLTFAGYRLRGQMSSDVPLGDNALGRVLSVYEQNRNADVETLDFKINESIMLEVPLFERWINIIRVISRAAPLLGLLGTAIGMVQTFQAVSLLGTGGTKILAAGVAQAMVPTVLGLVVAIPALFAHNLIASMSRRMVQILREQSAGIVAVHAEREHK</sequence>
<dbReference type="EMBL" id="JANWOI010000003">
    <property type="protein sequence ID" value="MDA5193928.1"/>
    <property type="molecule type" value="Genomic_DNA"/>
</dbReference>
<keyword evidence="5 7" id="KW-0472">Membrane</keyword>
<feature type="domain" description="MotA/TolQ/ExbB proton channel" evidence="9">
    <location>
        <begin position="339"/>
        <end position="446"/>
    </location>
</feature>
<keyword evidence="2" id="KW-1003">Cell membrane</keyword>
<feature type="transmembrane region" description="Helical" evidence="7">
    <location>
        <begin position="379"/>
        <end position="400"/>
    </location>
</feature>
<evidence type="ECO:0000256" key="3">
    <source>
        <dbReference type="ARBA" id="ARBA00022692"/>
    </source>
</evidence>
<keyword evidence="6" id="KW-0653">Protein transport</keyword>
<keyword evidence="6" id="KW-0813">Transport</keyword>
<reference evidence="10" key="1">
    <citation type="submission" date="2022-08" db="EMBL/GenBank/DDBJ databases">
        <authorList>
            <person name="Vandamme P."/>
            <person name="Hettiarachchi A."/>
            <person name="Peeters C."/>
            <person name="Cnockaert M."/>
            <person name="Carlier A."/>
        </authorList>
    </citation>
    <scope>NUCLEOTIDE SEQUENCE</scope>
    <source>
        <strain evidence="10">LMG 31809</strain>
    </source>
</reference>
<dbReference type="GO" id="GO:0005886">
    <property type="term" value="C:plasma membrane"/>
    <property type="evidence" value="ECO:0007669"/>
    <property type="project" value="UniProtKB-SubCell"/>
</dbReference>
<dbReference type="PIRSF" id="PIRSF037714">
    <property type="entry name" value="TolR"/>
    <property type="match status" value="1"/>
</dbReference>
<evidence type="ECO:0000256" key="5">
    <source>
        <dbReference type="ARBA" id="ARBA00023136"/>
    </source>
</evidence>
<comment type="subcellular location">
    <subcellularLocation>
        <location evidence="1">Cell membrane</location>
        <topology evidence="1">Multi-pass membrane protein</topology>
    </subcellularLocation>
    <subcellularLocation>
        <location evidence="6">Membrane</location>
        <topology evidence="6">Multi-pass membrane protein</topology>
    </subcellularLocation>
</comment>
<feature type="transmembrane region" description="Helical" evidence="7">
    <location>
        <begin position="285"/>
        <end position="311"/>
    </location>
</feature>
<dbReference type="Pfam" id="PF01618">
    <property type="entry name" value="MotA_ExbB"/>
    <property type="match status" value="1"/>
</dbReference>
<feature type="signal peptide" evidence="8">
    <location>
        <begin position="1"/>
        <end position="24"/>
    </location>
</feature>
<name>A0A9X3TYE7_9PROT</name>
<evidence type="ECO:0000256" key="4">
    <source>
        <dbReference type="ARBA" id="ARBA00022989"/>
    </source>
</evidence>
<dbReference type="InterPro" id="IPR050790">
    <property type="entry name" value="ExbB/TolQ_transport"/>
</dbReference>
<organism evidence="10 11">
    <name type="scientific">Govanella unica</name>
    <dbReference type="NCBI Taxonomy" id="2975056"/>
    <lineage>
        <taxon>Bacteria</taxon>
        <taxon>Pseudomonadati</taxon>
        <taxon>Pseudomonadota</taxon>
        <taxon>Alphaproteobacteria</taxon>
        <taxon>Emcibacterales</taxon>
        <taxon>Govanellaceae</taxon>
        <taxon>Govanella</taxon>
    </lineage>
</organism>
<comment type="similarity">
    <text evidence="6">Belongs to the exbB/tolQ family.</text>
</comment>
<keyword evidence="8" id="KW-0732">Signal</keyword>
<dbReference type="PANTHER" id="PTHR30625">
    <property type="entry name" value="PROTEIN TOLQ"/>
    <property type="match status" value="1"/>
</dbReference>
<protein>
    <submittedName>
        <fullName evidence="10">MotA/TolQ/ExbB proton channel family protein</fullName>
    </submittedName>
</protein>
<keyword evidence="4 7" id="KW-1133">Transmembrane helix</keyword>
<dbReference type="RefSeq" id="WP_274943635.1">
    <property type="nucleotide sequence ID" value="NZ_JANWOI010000003.1"/>
</dbReference>
<dbReference type="AlphaFoldDB" id="A0A9X3TYE7"/>
<feature type="transmembrane region" description="Helical" evidence="7">
    <location>
        <begin position="406"/>
        <end position="431"/>
    </location>
</feature>
<evidence type="ECO:0000256" key="7">
    <source>
        <dbReference type="SAM" id="Phobius"/>
    </source>
</evidence>
<evidence type="ECO:0000259" key="9">
    <source>
        <dbReference type="Pfam" id="PF01618"/>
    </source>
</evidence>
<dbReference type="InterPro" id="IPR017270">
    <property type="entry name" value="MotA/TolQ/ExbB-rel"/>
</dbReference>